<dbReference type="PRINTS" id="PR00723">
    <property type="entry name" value="SUBTILISIN"/>
</dbReference>
<keyword evidence="2 7" id="KW-0645">Protease</keyword>
<dbReference type="RefSeq" id="WP_163283606.1">
    <property type="nucleotide sequence ID" value="NZ_JAAGVY010000006.1"/>
</dbReference>
<dbReference type="PROSITE" id="PS00138">
    <property type="entry name" value="SUBTILASE_SER"/>
    <property type="match status" value="1"/>
</dbReference>
<keyword evidence="11" id="KW-1185">Reference proteome</keyword>
<feature type="domain" description="Secretion system C-terminal sorting" evidence="9">
    <location>
        <begin position="647"/>
        <end position="708"/>
    </location>
</feature>
<dbReference type="InterPro" id="IPR023828">
    <property type="entry name" value="Peptidase_S8_Ser-AS"/>
</dbReference>
<evidence type="ECO:0000256" key="5">
    <source>
        <dbReference type="ARBA" id="ARBA00022825"/>
    </source>
</evidence>
<dbReference type="PROSITE" id="PS51892">
    <property type="entry name" value="SUBTILASE"/>
    <property type="match status" value="1"/>
</dbReference>
<dbReference type="InterPro" id="IPR015500">
    <property type="entry name" value="Peptidase_S8_subtilisin-rel"/>
</dbReference>
<evidence type="ECO:0000313" key="10">
    <source>
        <dbReference type="EMBL" id="NEN22881.1"/>
    </source>
</evidence>
<dbReference type="EMBL" id="JAAGVY010000006">
    <property type="protein sequence ID" value="NEN22881.1"/>
    <property type="molecule type" value="Genomic_DNA"/>
</dbReference>
<dbReference type="PANTHER" id="PTHR43806">
    <property type="entry name" value="PEPTIDASE S8"/>
    <property type="match status" value="1"/>
</dbReference>
<dbReference type="GO" id="GO:0004252">
    <property type="term" value="F:serine-type endopeptidase activity"/>
    <property type="evidence" value="ECO:0007669"/>
    <property type="project" value="UniProtKB-UniRule"/>
</dbReference>
<dbReference type="Pfam" id="PF00082">
    <property type="entry name" value="Peptidase_S8"/>
    <property type="match status" value="2"/>
</dbReference>
<dbReference type="Pfam" id="PF18962">
    <property type="entry name" value="Por_Secre_tail"/>
    <property type="match status" value="1"/>
</dbReference>
<dbReference type="InterPro" id="IPR000209">
    <property type="entry name" value="Peptidase_S8/S53_dom"/>
</dbReference>
<feature type="active site" description="Charge relay system" evidence="6 7">
    <location>
        <position position="569"/>
    </location>
</feature>
<dbReference type="PANTHER" id="PTHR43806:SF11">
    <property type="entry name" value="CEREVISIN-RELATED"/>
    <property type="match status" value="1"/>
</dbReference>
<name>A0A7K3WPC4_9FLAO</name>
<dbReference type="Gene3D" id="3.40.50.200">
    <property type="entry name" value="Peptidase S8/S53 domain"/>
    <property type="match status" value="1"/>
</dbReference>
<evidence type="ECO:0000256" key="3">
    <source>
        <dbReference type="ARBA" id="ARBA00022729"/>
    </source>
</evidence>
<feature type="active site" description="Charge relay system" evidence="6 7">
    <location>
        <position position="202"/>
    </location>
</feature>
<comment type="caution">
    <text evidence="10">The sequence shown here is derived from an EMBL/GenBank/DDBJ whole genome shotgun (WGS) entry which is preliminary data.</text>
</comment>
<feature type="domain" description="Peptidase S8/S53" evidence="8">
    <location>
        <begin position="478"/>
        <end position="619"/>
    </location>
</feature>
<accession>A0A7K3WPC4</accession>
<evidence type="ECO:0000313" key="11">
    <source>
        <dbReference type="Proteomes" id="UP000486602"/>
    </source>
</evidence>
<dbReference type="SUPFAM" id="SSF52743">
    <property type="entry name" value="Subtilisin-like"/>
    <property type="match status" value="1"/>
</dbReference>
<sequence>MKSLLFAILLLPTLLLAQQRQLMSIELQKELKTFAPEQHIDLYLRGEISSLVSFVRTNEGRVKGTLNNILACSLPASKISMLNELEGLEFIEFSASIPQVLNEVMLANNNVIPVHLGASPLPQAYLGDDVIMGFIDTGIELAHPDFQNEDGTTRVIALWDQTQGETIPFRVPQPYGYGQEWNSEDINLEISGHDDQASFYGHGSTVVGVGAGNGNATGQFAGVAPNADIIMISSDFNHPNWSATVADAIDFIFAKAEALGKPAVVNLSLGDYFGSHDGLDASTLFTDQLLEASPGRAIVAAAGNSGNLGNYHLAYDIPEVDTTFTWFKYNSSAQAVYFELWADTVDFNSTSFAIGADLTVPAFSFKGYSGWRTATENVNTIITDTIFYQEAMLGIVDTWIGLRGAQYQIQVQVTQPFSNQYLWRFATTGGGKFDCWSHAPFGTSEIVQTNLPDAGTYPAMVHYKLPDNKKTIVNSWVCSDKVITVGNYVNRNSWINYLGEETVVSSTPGAISINCSRGPTRDNRQKPDIAASGDHTLSAGRIATLNSWININPEKVAQDGMHYINGGTSLASPVVAGVAGLYFSRDSAASWLEVKNAIIDNALADMFTGILPGNQFGYGKVDAFATLTTPFQSTVGLTDYSSEFLAIYPNPSGGQFYIQSKNDPIKSIRIFDIAGRLILQKSDNFSIDEAYLLDLTPFKSGVYVLQSELISGVLASAKLILEK</sequence>
<evidence type="ECO:0000256" key="6">
    <source>
        <dbReference type="PIRSR" id="PIRSR615500-1"/>
    </source>
</evidence>
<keyword evidence="4 7" id="KW-0378">Hydrolase</keyword>
<evidence type="ECO:0000256" key="1">
    <source>
        <dbReference type="ARBA" id="ARBA00011073"/>
    </source>
</evidence>
<dbReference type="InterPro" id="IPR026444">
    <property type="entry name" value="Secre_tail"/>
</dbReference>
<evidence type="ECO:0000256" key="7">
    <source>
        <dbReference type="PROSITE-ProRule" id="PRU01240"/>
    </source>
</evidence>
<protein>
    <submittedName>
        <fullName evidence="10">S8 family serine peptidase</fullName>
    </submittedName>
</protein>
<dbReference type="GO" id="GO:0005615">
    <property type="term" value="C:extracellular space"/>
    <property type="evidence" value="ECO:0007669"/>
    <property type="project" value="TreeGrafter"/>
</dbReference>
<feature type="domain" description="Peptidase S8/S53" evidence="8">
    <location>
        <begin position="127"/>
        <end position="318"/>
    </location>
</feature>
<dbReference type="GO" id="GO:0006508">
    <property type="term" value="P:proteolysis"/>
    <property type="evidence" value="ECO:0007669"/>
    <property type="project" value="UniProtKB-KW"/>
</dbReference>
<feature type="active site" description="Charge relay system" evidence="6 7">
    <location>
        <position position="136"/>
    </location>
</feature>
<keyword evidence="3" id="KW-0732">Signal</keyword>
<proteinExistence type="inferred from homology"/>
<evidence type="ECO:0000259" key="8">
    <source>
        <dbReference type="Pfam" id="PF00082"/>
    </source>
</evidence>
<reference evidence="10 11" key="1">
    <citation type="submission" date="2020-02" db="EMBL/GenBank/DDBJ databases">
        <title>Out from the shadows clarifying the taxonomy of the family Cryomorphaceae and related taxa by utilizing the GTDB taxonomic framework.</title>
        <authorList>
            <person name="Bowman J.P."/>
        </authorList>
    </citation>
    <scope>NUCLEOTIDE SEQUENCE [LARGE SCALE GENOMIC DNA]</scope>
    <source>
        <strain evidence="10 11">QSSC 1-22</strain>
    </source>
</reference>
<dbReference type="InterPro" id="IPR050131">
    <property type="entry name" value="Peptidase_S8_subtilisin-like"/>
</dbReference>
<dbReference type="AlphaFoldDB" id="A0A7K3WPC4"/>
<dbReference type="Gene3D" id="2.60.120.1290">
    <property type="match status" value="1"/>
</dbReference>
<evidence type="ECO:0000256" key="4">
    <source>
        <dbReference type="ARBA" id="ARBA00022801"/>
    </source>
</evidence>
<dbReference type="Proteomes" id="UP000486602">
    <property type="component" value="Unassembled WGS sequence"/>
</dbReference>
<evidence type="ECO:0000256" key="2">
    <source>
        <dbReference type="ARBA" id="ARBA00022670"/>
    </source>
</evidence>
<evidence type="ECO:0000259" key="9">
    <source>
        <dbReference type="Pfam" id="PF18962"/>
    </source>
</evidence>
<comment type="similarity">
    <text evidence="1 7">Belongs to the peptidase S8 family.</text>
</comment>
<dbReference type="InterPro" id="IPR036852">
    <property type="entry name" value="Peptidase_S8/S53_dom_sf"/>
</dbReference>
<gene>
    <name evidence="10" type="ORF">G3O08_05140</name>
</gene>
<dbReference type="NCBIfam" id="TIGR04183">
    <property type="entry name" value="Por_Secre_tail"/>
    <property type="match status" value="1"/>
</dbReference>
<organism evidence="10 11">
    <name type="scientific">Cryomorpha ignava</name>
    <dbReference type="NCBI Taxonomy" id="101383"/>
    <lineage>
        <taxon>Bacteria</taxon>
        <taxon>Pseudomonadati</taxon>
        <taxon>Bacteroidota</taxon>
        <taxon>Flavobacteriia</taxon>
        <taxon>Flavobacteriales</taxon>
        <taxon>Cryomorphaceae</taxon>
        <taxon>Cryomorpha</taxon>
    </lineage>
</organism>
<keyword evidence="5 7" id="KW-0720">Serine protease</keyword>